<sequence>MIRNDPALFRYVMFSDEATFKNNGKLNRHNCHYWLDTNPHWHRQIDNQHRWSINVWCGIISGYLIGLHIFEENVNGENFLALLRDELPVLLEEVDLYTRLRMWIQLDGAAPHYSKHVRAYLNRRFNGKWIGRGGPVAWPARFPDITSPDFYLWDYLKNVVYEHQPLEKTWWKELKQLAETYHELYY</sequence>
<dbReference type="EMBL" id="LBMM01019328">
    <property type="protein sequence ID" value="KMQ83559.1"/>
    <property type="molecule type" value="Genomic_DNA"/>
</dbReference>
<dbReference type="PANTHER" id="PTHR47326:SF1">
    <property type="entry name" value="HTH PSQ-TYPE DOMAIN-CONTAINING PROTEIN"/>
    <property type="match status" value="1"/>
</dbReference>
<accession>A0A0J7JZU1</accession>
<dbReference type="PANTHER" id="PTHR47326">
    <property type="entry name" value="TRANSPOSABLE ELEMENT TC3 TRANSPOSASE-LIKE PROTEIN"/>
    <property type="match status" value="1"/>
</dbReference>
<comment type="caution">
    <text evidence="1">The sequence shown here is derived from an EMBL/GenBank/DDBJ whole genome shotgun (WGS) entry which is preliminary data.</text>
</comment>
<evidence type="ECO:0000313" key="1">
    <source>
        <dbReference type="EMBL" id="KMQ83559.1"/>
    </source>
</evidence>
<evidence type="ECO:0000313" key="2">
    <source>
        <dbReference type="Proteomes" id="UP000036403"/>
    </source>
</evidence>
<protein>
    <submittedName>
        <fullName evidence="1">Transposable element tc3 transposase</fullName>
    </submittedName>
</protein>
<dbReference type="Gene3D" id="3.30.420.10">
    <property type="entry name" value="Ribonuclease H-like superfamily/Ribonuclease H"/>
    <property type="match status" value="1"/>
</dbReference>
<dbReference type="Proteomes" id="UP000036403">
    <property type="component" value="Unassembled WGS sequence"/>
</dbReference>
<dbReference type="InterPro" id="IPR036397">
    <property type="entry name" value="RNaseH_sf"/>
</dbReference>
<organism evidence="1 2">
    <name type="scientific">Lasius niger</name>
    <name type="common">Black garden ant</name>
    <dbReference type="NCBI Taxonomy" id="67767"/>
    <lineage>
        <taxon>Eukaryota</taxon>
        <taxon>Metazoa</taxon>
        <taxon>Ecdysozoa</taxon>
        <taxon>Arthropoda</taxon>
        <taxon>Hexapoda</taxon>
        <taxon>Insecta</taxon>
        <taxon>Pterygota</taxon>
        <taxon>Neoptera</taxon>
        <taxon>Endopterygota</taxon>
        <taxon>Hymenoptera</taxon>
        <taxon>Apocrita</taxon>
        <taxon>Aculeata</taxon>
        <taxon>Formicoidea</taxon>
        <taxon>Formicidae</taxon>
        <taxon>Formicinae</taxon>
        <taxon>Lasius</taxon>
        <taxon>Lasius</taxon>
    </lineage>
</organism>
<keyword evidence="2" id="KW-1185">Reference proteome</keyword>
<dbReference type="AlphaFoldDB" id="A0A0J7JZU1"/>
<dbReference type="PaxDb" id="67767-A0A0J7JZU1"/>
<dbReference type="GO" id="GO:0003676">
    <property type="term" value="F:nucleic acid binding"/>
    <property type="evidence" value="ECO:0007669"/>
    <property type="project" value="InterPro"/>
</dbReference>
<dbReference type="OrthoDB" id="7692914at2759"/>
<proteinExistence type="predicted"/>
<gene>
    <name evidence="1" type="ORF">RF55_19679</name>
</gene>
<name>A0A0J7JZU1_LASNI</name>
<reference evidence="1 2" key="1">
    <citation type="submission" date="2015-04" db="EMBL/GenBank/DDBJ databases">
        <title>Lasius niger genome sequencing.</title>
        <authorList>
            <person name="Konorov E.A."/>
            <person name="Nikitin M.A."/>
            <person name="Kirill M.V."/>
            <person name="Chang P."/>
        </authorList>
    </citation>
    <scope>NUCLEOTIDE SEQUENCE [LARGE SCALE GENOMIC DNA]</scope>
    <source>
        <tissue evidence="1">Whole</tissue>
    </source>
</reference>